<dbReference type="InterPro" id="IPR003732">
    <property type="entry name" value="Daa-tRNA_deacyls_DTD"/>
</dbReference>
<protein>
    <recommendedName>
        <fullName evidence="3">D-aminoacyl-tRNA deacylase</fullName>
        <shortName evidence="3">DTD</shortName>
        <ecNumber evidence="3">3.1.1.96</ecNumber>
    </recommendedName>
    <alternativeName>
        <fullName evidence="3">Gly-tRNA(Ala) deacylase</fullName>
        <ecNumber evidence="3">3.1.1.-</ecNumber>
    </alternativeName>
</protein>
<comment type="catalytic activity">
    <reaction evidence="3">
        <text>glycyl-tRNA(Ala) + H2O = tRNA(Ala) + glycine + H(+)</text>
        <dbReference type="Rhea" id="RHEA:53744"/>
        <dbReference type="Rhea" id="RHEA-COMP:9657"/>
        <dbReference type="Rhea" id="RHEA-COMP:13640"/>
        <dbReference type="ChEBI" id="CHEBI:15377"/>
        <dbReference type="ChEBI" id="CHEBI:15378"/>
        <dbReference type="ChEBI" id="CHEBI:57305"/>
        <dbReference type="ChEBI" id="CHEBI:78442"/>
        <dbReference type="ChEBI" id="CHEBI:78522"/>
    </reaction>
</comment>
<evidence type="ECO:0000256" key="3">
    <source>
        <dbReference type="HAMAP-Rule" id="MF_00518"/>
    </source>
</evidence>
<dbReference type="NCBIfam" id="TIGR00256">
    <property type="entry name" value="D-aminoacyl-tRNA deacylase"/>
    <property type="match status" value="1"/>
</dbReference>
<dbReference type="EMBL" id="JAJIAO010000001">
    <property type="protein sequence ID" value="MCK8624048.1"/>
    <property type="molecule type" value="Genomic_DNA"/>
</dbReference>
<dbReference type="InterPro" id="IPR023509">
    <property type="entry name" value="DTD-like_sf"/>
</dbReference>
<reference evidence="4 5" key="1">
    <citation type="submission" date="2021-11" db="EMBL/GenBank/DDBJ databases">
        <title>Comparative genomics of bee honey and flower isolates.</title>
        <authorList>
            <person name="Bechtner J.D."/>
            <person name="Gallus M.K."/>
            <person name="Ehrmann M."/>
        </authorList>
    </citation>
    <scope>NUCLEOTIDE SEQUENCE [LARGE SCALE GENOMIC DNA]</scope>
    <source>
        <strain evidence="4 5">M161</strain>
    </source>
</reference>
<dbReference type="Gene3D" id="3.50.80.10">
    <property type="entry name" value="D-tyrosyl-tRNA(Tyr) deacylase"/>
    <property type="match status" value="1"/>
</dbReference>
<comment type="catalytic activity">
    <reaction evidence="3">
        <text>a D-aminoacyl-tRNA + H2O = a tRNA + a D-alpha-amino acid + H(+)</text>
        <dbReference type="Rhea" id="RHEA:13953"/>
        <dbReference type="Rhea" id="RHEA-COMP:10123"/>
        <dbReference type="Rhea" id="RHEA-COMP:10124"/>
        <dbReference type="ChEBI" id="CHEBI:15377"/>
        <dbReference type="ChEBI" id="CHEBI:15378"/>
        <dbReference type="ChEBI" id="CHEBI:59871"/>
        <dbReference type="ChEBI" id="CHEBI:78442"/>
        <dbReference type="ChEBI" id="CHEBI:79333"/>
        <dbReference type="EC" id="3.1.1.96"/>
    </reaction>
</comment>
<comment type="domain">
    <text evidence="3">A Gly-cisPro motif from one monomer fits into the active site of the other monomer to allow specific chiral rejection of L-amino acids.</text>
</comment>
<evidence type="ECO:0000256" key="2">
    <source>
        <dbReference type="ARBA" id="ARBA00022555"/>
    </source>
</evidence>
<dbReference type="SUPFAM" id="SSF69500">
    <property type="entry name" value="DTD-like"/>
    <property type="match status" value="1"/>
</dbReference>
<dbReference type="Pfam" id="PF02580">
    <property type="entry name" value="Tyr_Deacylase"/>
    <property type="match status" value="1"/>
</dbReference>
<comment type="subcellular location">
    <subcellularLocation>
        <location evidence="3">Cytoplasm</location>
    </subcellularLocation>
</comment>
<dbReference type="GO" id="GO:0051499">
    <property type="term" value="F:D-aminoacyl-tRNA deacylase activity"/>
    <property type="evidence" value="ECO:0007669"/>
    <property type="project" value="UniProtKB-EC"/>
</dbReference>
<dbReference type="PANTHER" id="PTHR10472:SF5">
    <property type="entry name" value="D-AMINOACYL-TRNA DEACYLASE 1"/>
    <property type="match status" value="1"/>
</dbReference>
<comment type="subunit">
    <text evidence="3">Homodimer.</text>
</comment>
<dbReference type="CDD" id="cd00563">
    <property type="entry name" value="Dtyr_deacylase"/>
    <property type="match status" value="1"/>
</dbReference>
<organism evidence="4 5">
    <name type="scientific">Apilactobacillus xinyiensis</name>
    <dbReference type="NCBI Taxonomy" id="2841032"/>
    <lineage>
        <taxon>Bacteria</taxon>
        <taxon>Bacillati</taxon>
        <taxon>Bacillota</taxon>
        <taxon>Bacilli</taxon>
        <taxon>Lactobacillales</taxon>
        <taxon>Lactobacillaceae</taxon>
        <taxon>Apilactobacillus</taxon>
    </lineage>
</organism>
<dbReference type="HAMAP" id="MF_00518">
    <property type="entry name" value="Deacylase_Dtd"/>
    <property type="match status" value="1"/>
</dbReference>
<dbReference type="RefSeq" id="WP_220727759.1">
    <property type="nucleotide sequence ID" value="NZ_BPLM01000001.1"/>
</dbReference>
<comment type="caution">
    <text evidence="4">The sequence shown here is derived from an EMBL/GenBank/DDBJ whole genome shotgun (WGS) entry which is preliminary data.</text>
</comment>
<gene>
    <name evidence="3 4" type="primary">dtd</name>
    <name evidence="4" type="ORF">LNP07_00730</name>
</gene>
<dbReference type="PANTHER" id="PTHR10472">
    <property type="entry name" value="D-TYROSYL-TRNA TYR DEACYLASE"/>
    <property type="match status" value="1"/>
</dbReference>
<keyword evidence="3" id="KW-0694">RNA-binding</keyword>
<proteinExistence type="inferred from homology"/>
<keyword evidence="3" id="KW-0963">Cytoplasm</keyword>
<sequence>MRIVLQRVNKASVSIDDIEYSSIHLGYLLLVGVEDSDGEDEIEYLIRKISNLRIFEDSDKKMNLNIKQVNGEILSVSQFTLYADTKHGNRPSFVKAGKPSYAEKIYNDFNQKLLETGITVKTGVFGADMTVQIENNGPCTIIFDTDNK</sequence>
<keyword evidence="5" id="KW-1185">Reference proteome</keyword>
<feature type="short sequence motif" description="Gly-cisPro motif, important for rejection of L-amino acids" evidence="3">
    <location>
        <begin position="137"/>
        <end position="138"/>
    </location>
</feature>
<dbReference type="EC" id="3.1.1.-" evidence="3"/>
<evidence type="ECO:0000256" key="1">
    <source>
        <dbReference type="ARBA" id="ARBA00009673"/>
    </source>
</evidence>
<name>A0ABT0HZP4_9LACO</name>
<evidence type="ECO:0000313" key="5">
    <source>
        <dbReference type="Proteomes" id="UP001522905"/>
    </source>
</evidence>
<dbReference type="EC" id="3.1.1.96" evidence="3"/>
<accession>A0ABT0HZP4</accession>
<keyword evidence="2 3" id="KW-0820">tRNA-binding</keyword>
<comment type="similarity">
    <text evidence="1 3">Belongs to the DTD family.</text>
</comment>
<dbReference type="Proteomes" id="UP001522905">
    <property type="component" value="Unassembled WGS sequence"/>
</dbReference>
<comment type="function">
    <text evidence="3">An aminoacyl-tRNA editing enzyme that deacylates mischarged D-aminoacyl-tRNAs. Also deacylates mischarged glycyl-tRNA(Ala), protecting cells against glycine mischarging by AlaRS. Acts via tRNA-based rather than protein-based catalysis; rejects L-amino acids rather than detecting D-amino acids in the active site. By recycling D-aminoacyl-tRNA to D-amino acids and free tRNA molecules, this enzyme counteracts the toxicity associated with the formation of D-aminoacyl-tRNA entities in vivo and helps enforce protein L-homochirality.</text>
</comment>
<keyword evidence="3 4" id="KW-0378">Hydrolase</keyword>
<evidence type="ECO:0000313" key="4">
    <source>
        <dbReference type="EMBL" id="MCK8624048.1"/>
    </source>
</evidence>